<accession>A0ABT6N854</accession>
<feature type="domain" description="Peptidase M16 C-terminal" evidence="4">
    <location>
        <begin position="166"/>
        <end position="340"/>
    </location>
</feature>
<dbReference type="SUPFAM" id="SSF63411">
    <property type="entry name" value="LuxS/MPP-like metallohydrolase"/>
    <property type="match status" value="2"/>
</dbReference>
<dbReference type="RefSeq" id="WP_281092379.1">
    <property type="nucleotide sequence ID" value="NZ_JARYZI010000001.1"/>
</dbReference>
<name>A0ABT6N854_9FIRM</name>
<dbReference type="InterPro" id="IPR050361">
    <property type="entry name" value="MPP/UQCRC_Complex"/>
</dbReference>
<evidence type="ECO:0000313" key="6">
    <source>
        <dbReference type="Proteomes" id="UP001158045"/>
    </source>
</evidence>
<dbReference type="PROSITE" id="PS00143">
    <property type="entry name" value="INSULINASE"/>
    <property type="match status" value="1"/>
</dbReference>
<dbReference type="InterPro" id="IPR007863">
    <property type="entry name" value="Peptidase_M16_C"/>
</dbReference>
<dbReference type="Pfam" id="PF05193">
    <property type="entry name" value="Peptidase_M16_C"/>
    <property type="match status" value="1"/>
</dbReference>
<dbReference type="EMBL" id="JARYZI010000001">
    <property type="protein sequence ID" value="MDH8676578.1"/>
    <property type="molecule type" value="Genomic_DNA"/>
</dbReference>
<proteinExistence type="inferred from homology"/>
<comment type="caution">
    <text evidence="5">The sequence shown here is derived from an EMBL/GenBank/DDBJ whole genome shotgun (WGS) entry which is preliminary data.</text>
</comment>
<feature type="domain" description="Peptidase M16 N-terminal" evidence="3">
    <location>
        <begin position="13"/>
        <end position="160"/>
    </location>
</feature>
<reference evidence="5 6" key="1">
    <citation type="submission" date="2023-04" db="EMBL/GenBank/DDBJ databases">
        <title>Fusibacter bizertensis strain WBS, isolated from littoral bottom sediments of the Arctic seas - biochemical and genomic analysis.</title>
        <authorList>
            <person name="Brioukhanov A.L."/>
        </authorList>
    </citation>
    <scope>NUCLEOTIDE SEQUENCE [LARGE SCALE GENOMIC DNA]</scope>
    <source>
        <strain evidence="5 6">WBS</strain>
    </source>
</reference>
<dbReference type="PANTHER" id="PTHR11851:SF49">
    <property type="entry name" value="MITOCHONDRIAL-PROCESSING PEPTIDASE SUBUNIT ALPHA"/>
    <property type="match status" value="1"/>
</dbReference>
<dbReference type="PANTHER" id="PTHR11851">
    <property type="entry name" value="METALLOPROTEASE"/>
    <property type="match status" value="1"/>
</dbReference>
<gene>
    <name evidence="5" type="ORF">QE109_00395</name>
</gene>
<evidence type="ECO:0000313" key="5">
    <source>
        <dbReference type="EMBL" id="MDH8676578.1"/>
    </source>
</evidence>
<organism evidence="5 6">
    <name type="scientific">Fusibacter bizertensis</name>
    <dbReference type="NCBI Taxonomy" id="1488331"/>
    <lineage>
        <taxon>Bacteria</taxon>
        <taxon>Bacillati</taxon>
        <taxon>Bacillota</taxon>
        <taxon>Clostridia</taxon>
        <taxon>Eubacteriales</taxon>
        <taxon>Eubacteriales Family XII. Incertae Sedis</taxon>
        <taxon>Fusibacter</taxon>
    </lineage>
</organism>
<evidence type="ECO:0000259" key="3">
    <source>
        <dbReference type="Pfam" id="PF00675"/>
    </source>
</evidence>
<protein>
    <submittedName>
        <fullName evidence="5">Pitrilysin family protein</fullName>
    </submittedName>
</protein>
<comment type="similarity">
    <text evidence="1 2">Belongs to the peptidase M16 family.</text>
</comment>
<sequence length="427" mass="48686">MHNKVQLDNGLTVVYEKLEGYKSISIGIWVKTGSAFENEDNNGISHFIEHMLFKGTKNRSAKEIASLIDGIGGEINAYTAKECTCFYTKTLSLDFEVGLDILSDMILNSTFNAEHIETEKTVIIDEINMYEDAAEEMVIDLINEITFKDHPLSYPILGTKKTVNSFNHHMIRAYFDTYYVAENMVISIAGDFDEVDLLEKVDYYFKSLKKSTSPLQDHRINPTYNWGVESRKKDFEQIQVAVNFPGIKFDHELSYEMMVLNNILGGTNSSRLFQSIREDRGLVYSIYSEPNFYDALGTLCISFGVSKENLKETLMLVADEINKIKLHRISNEAMEHAKNHLRGSFFLNLEGSDNYMDMIGRIELFAHREKNIDDMLYKISNIQLDGVLELIGSCLDTSQIALAIVGDIEAQETTLLYEEFCKVLKSK</sequence>
<dbReference type="InterPro" id="IPR011765">
    <property type="entry name" value="Pept_M16_N"/>
</dbReference>
<dbReference type="InterPro" id="IPR011249">
    <property type="entry name" value="Metalloenz_LuxS/M16"/>
</dbReference>
<evidence type="ECO:0000256" key="1">
    <source>
        <dbReference type="ARBA" id="ARBA00007261"/>
    </source>
</evidence>
<evidence type="ECO:0000256" key="2">
    <source>
        <dbReference type="RuleBase" id="RU004447"/>
    </source>
</evidence>
<dbReference type="Gene3D" id="3.30.830.10">
    <property type="entry name" value="Metalloenzyme, LuxS/M16 peptidase-like"/>
    <property type="match status" value="2"/>
</dbReference>
<dbReference type="InterPro" id="IPR001431">
    <property type="entry name" value="Pept_M16_Zn_BS"/>
</dbReference>
<dbReference type="Pfam" id="PF00675">
    <property type="entry name" value="Peptidase_M16"/>
    <property type="match status" value="1"/>
</dbReference>
<evidence type="ECO:0000259" key="4">
    <source>
        <dbReference type="Pfam" id="PF05193"/>
    </source>
</evidence>
<dbReference type="Proteomes" id="UP001158045">
    <property type="component" value="Unassembled WGS sequence"/>
</dbReference>
<keyword evidence="6" id="KW-1185">Reference proteome</keyword>